<dbReference type="GO" id="GO:0016887">
    <property type="term" value="F:ATP hydrolysis activity"/>
    <property type="evidence" value="ECO:0007669"/>
    <property type="project" value="InterPro"/>
</dbReference>
<dbReference type="CDD" id="cd03293">
    <property type="entry name" value="ABC_NrtD_SsuB_transporters"/>
    <property type="match status" value="1"/>
</dbReference>
<evidence type="ECO:0000256" key="3">
    <source>
        <dbReference type="ARBA" id="ARBA00022840"/>
    </source>
</evidence>
<dbReference type="RefSeq" id="WP_088630191.1">
    <property type="nucleotide sequence ID" value="NZ_UHJL01000003.1"/>
</dbReference>
<evidence type="ECO:0000313" key="6">
    <source>
        <dbReference type="Proteomes" id="UP000255423"/>
    </source>
</evidence>
<keyword evidence="3 5" id="KW-0067">ATP-binding</keyword>
<evidence type="ECO:0000259" key="4">
    <source>
        <dbReference type="PROSITE" id="PS50893"/>
    </source>
</evidence>
<gene>
    <name evidence="5" type="ORF">SAMN05661053_2282</name>
</gene>
<dbReference type="GO" id="GO:0005524">
    <property type="term" value="F:ATP binding"/>
    <property type="evidence" value="ECO:0007669"/>
    <property type="project" value="UniProtKB-KW"/>
</dbReference>
<dbReference type="PROSITE" id="PS50893">
    <property type="entry name" value="ABC_TRANSPORTER_2"/>
    <property type="match status" value="1"/>
</dbReference>
<dbReference type="SMART" id="SM00382">
    <property type="entry name" value="AAA"/>
    <property type="match status" value="1"/>
</dbReference>
<protein>
    <submittedName>
        <fullName evidence="5">Sulfonate transport system ATP-binding protein</fullName>
    </submittedName>
</protein>
<keyword evidence="1" id="KW-0813">Transport</keyword>
<dbReference type="Gene3D" id="3.40.50.300">
    <property type="entry name" value="P-loop containing nucleotide triphosphate hydrolases"/>
    <property type="match status" value="1"/>
</dbReference>
<dbReference type="InterPro" id="IPR003593">
    <property type="entry name" value="AAA+_ATPase"/>
</dbReference>
<dbReference type="PANTHER" id="PTHR42788">
    <property type="entry name" value="TAURINE IMPORT ATP-BINDING PROTEIN-RELATED"/>
    <property type="match status" value="1"/>
</dbReference>
<accession>A0A380S813</accession>
<organism evidence="5 6">
    <name type="scientific">Fibrobacter succinogenes</name>
    <name type="common">Bacteroides succinogenes</name>
    <dbReference type="NCBI Taxonomy" id="833"/>
    <lineage>
        <taxon>Bacteria</taxon>
        <taxon>Pseudomonadati</taxon>
        <taxon>Fibrobacterota</taxon>
        <taxon>Fibrobacteria</taxon>
        <taxon>Fibrobacterales</taxon>
        <taxon>Fibrobacteraceae</taxon>
        <taxon>Fibrobacter</taxon>
    </lineage>
</organism>
<dbReference type="InterPro" id="IPR050166">
    <property type="entry name" value="ABC_transporter_ATP-bind"/>
</dbReference>
<evidence type="ECO:0000313" key="5">
    <source>
        <dbReference type="EMBL" id="SUQ24868.1"/>
    </source>
</evidence>
<name>A0A380S813_FIBSU</name>
<dbReference type="InterPro" id="IPR003439">
    <property type="entry name" value="ABC_transporter-like_ATP-bd"/>
</dbReference>
<feature type="domain" description="ABC transporter" evidence="4">
    <location>
        <begin position="13"/>
        <end position="244"/>
    </location>
</feature>
<evidence type="ECO:0000256" key="2">
    <source>
        <dbReference type="ARBA" id="ARBA00022741"/>
    </source>
</evidence>
<dbReference type="AlphaFoldDB" id="A0A380S813"/>
<sequence length="267" mass="29799">MVAENIENVKGAIHIDNLVKTFISNEGDTVAALNGVNLDIPAGSFVSLIGPSGCGKTTLLRQIAGLAEPTSGGVFVDGKKITKPGADRGFAFQQATLFPWLNIRDNISLGLRARHVYKEHKQDVDEFIETVGLKGFEKSYPHELSGGMNQRASLARALVGHPDILLLDEPLGALDAFTRMAMQDEIHRLWEKYKTTMVMVTHDVDEALYLSNYVVVMKARPSKIEQVIKIELPFPRARTQDTFIQYRKKILELLNFAGKIQEPEYYL</sequence>
<evidence type="ECO:0000256" key="1">
    <source>
        <dbReference type="ARBA" id="ARBA00022448"/>
    </source>
</evidence>
<dbReference type="PANTHER" id="PTHR42788:SF13">
    <property type="entry name" value="ALIPHATIC SULFONATES IMPORT ATP-BINDING PROTEIN SSUB"/>
    <property type="match status" value="1"/>
</dbReference>
<dbReference type="Pfam" id="PF00005">
    <property type="entry name" value="ABC_tran"/>
    <property type="match status" value="1"/>
</dbReference>
<keyword evidence="2" id="KW-0547">Nucleotide-binding</keyword>
<dbReference type="EMBL" id="UHJL01000003">
    <property type="protein sequence ID" value="SUQ24868.1"/>
    <property type="molecule type" value="Genomic_DNA"/>
</dbReference>
<reference evidence="5 6" key="1">
    <citation type="submission" date="2017-08" db="EMBL/GenBank/DDBJ databases">
        <authorList>
            <person name="de Groot N.N."/>
        </authorList>
    </citation>
    <scope>NUCLEOTIDE SEQUENCE [LARGE SCALE GENOMIC DNA]</scope>
    <source>
        <strain evidence="5 6">HM2</strain>
    </source>
</reference>
<proteinExistence type="predicted"/>
<dbReference type="Proteomes" id="UP000255423">
    <property type="component" value="Unassembled WGS sequence"/>
</dbReference>
<dbReference type="SUPFAM" id="SSF52540">
    <property type="entry name" value="P-loop containing nucleoside triphosphate hydrolases"/>
    <property type="match status" value="1"/>
</dbReference>
<dbReference type="InterPro" id="IPR027417">
    <property type="entry name" value="P-loop_NTPase"/>
</dbReference>